<keyword evidence="3" id="KW-1133">Transmembrane helix</keyword>
<feature type="transmembrane region" description="Helical" evidence="3">
    <location>
        <begin position="279"/>
        <end position="300"/>
    </location>
</feature>
<evidence type="ECO:0000256" key="1">
    <source>
        <dbReference type="ARBA" id="ARBA00038048"/>
    </source>
</evidence>
<proteinExistence type="inferred from homology"/>
<evidence type="ECO:0000313" key="5">
    <source>
        <dbReference type="Proteomes" id="UP000694867"/>
    </source>
</evidence>
<dbReference type="SUPFAM" id="SSF51735">
    <property type="entry name" value="NAD(P)-binding Rossmann-fold domains"/>
    <property type="match status" value="2"/>
</dbReference>
<dbReference type="Pfam" id="PF03435">
    <property type="entry name" value="Sacchrp_dh_NADP"/>
    <property type="match status" value="2"/>
</dbReference>
<sequence length="943" mass="104806">MSDRDFDVVVFGATGMAGRYCIEQLHRSSADNIKWAIAGRNRARLVEVLGEVSSWVGTDLSKTAIIEADVYRAESLSEMAKRTQCIINTVGPYTLWGEEVVRACLEQRTHLLDLSGELQYNEAMRNKYHREAKEKGVIILQTSGFDSVPGEMILQFARENFPGNLNTLETFVTFREGDHGAAVNTGTLNSVLQICKNLRAVSKIRQAAWGTVFEQPWQAVDHRNPLWLMISSRAEVPGYNIPFIGGDKPVLNHSEFFRREVNPDHKRVQIQTHLYDESLLKMFGLMFIFMIVGFLSQFSLGRKLIEKYPSYTTLGMFRKGGPTRQQVLTCGFTTLGIAEGWLRDEPRTTKPKHKIVVRVDGPEVGYMTTSICMVQTAICLLTEKECLPMKGGYLTPGFALEKSTLLKRLTNNGFKFSVVEKNFDFCQMKSVSAFLWLPCRSEALLRSLPLTKSVARNQSVSSYNGLIGCASSVSDGKRDGILGRSPSGRNGEPHDYSPRTFVRRQSTVADTKPAADSKPNADDREFDIVVFGATGLAGRYCVEQLHKSSADNIKWAVAGRNKSRINGVLEEVSSWVGSDLNGSTAVIGANIENNESLAEMAKRTRCIINTVGPYTPHGEQVVKACLDHGTHLLDLSGELHYNESMRNKYHNEARDKGIVLLQSAGFGSVAGELLLLYAKENFPGHLNTLETFACFREGEHGFVGGTGTLNSVTHIVRNLTKMPGIRKQAWKSVFKQPWQPVKFRNGFGLPISKRKEIPGLSVLVVGTDKPVMNHSEFFRREIDPNYQRTQIQNHLCTSIVKAARLAAVPAAVGALSLLPFGRRELLERPSLYTFGMIAEGGPSRKQVLTCGFTMLGIGRGWLPNESRDKEPTHQIVVRLDGPEVGYMSTSTCLVQSAICVVKEKDCIPMEGGYLTPGFALEKSSLAKRVRERGFRFSVVEKTF</sequence>
<dbReference type="Proteomes" id="UP000694867">
    <property type="component" value="Unplaced"/>
</dbReference>
<feature type="domain" description="Saccharopine dehydrogenase NADP binding" evidence="4">
    <location>
        <begin position="8"/>
        <end position="140"/>
    </location>
</feature>
<dbReference type="GO" id="GO:0009247">
    <property type="term" value="P:glycolipid biosynthetic process"/>
    <property type="evidence" value="ECO:0007669"/>
    <property type="project" value="TreeGrafter"/>
</dbReference>
<dbReference type="GO" id="GO:0005811">
    <property type="term" value="C:lipid droplet"/>
    <property type="evidence" value="ECO:0007669"/>
    <property type="project" value="TreeGrafter"/>
</dbReference>
<dbReference type="PANTHER" id="PTHR12286:SF5">
    <property type="entry name" value="SACCHAROPINE DEHYDROGENASE-LIKE OXIDOREDUCTASE"/>
    <property type="match status" value="1"/>
</dbReference>
<organism evidence="5 6">
    <name type="scientific">Galendromus occidentalis</name>
    <name type="common">western predatory mite</name>
    <dbReference type="NCBI Taxonomy" id="34638"/>
    <lineage>
        <taxon>Eukaryota</taxon>
        <taxon>Metazoa</taxon>
        <taxon>Ecdysozoa</taxon>
        <taxon>Arthropoda</taxon>
        <taxon>Chelicerata</taxon>
        <taxon>Arachnida</taxon>
        <taxon>Acari</taxon>
        <taxon>Parasitiformes</taxon>
        <taxon>Mesostigmata</taxon>
        <taxon>Gamasina</taxon>
        <taxon>Phytoseioidea</taxon>
        <taxon>Phytoseiidae</taxon>
        <taxon>Typhlodrominae</taxon>
        <taxon>Galendromus</taxon>
    </lineage>
</organism>
<feature type="domain" description="Saccharopine dehydrogenase NADP binding" evidence="4">
    <location>
        <begin position="528"/>
        <end position="660"/>
    </location>
</feature>
<dbReference type="AlphaFoldDB" id="A0AAJ7SJB4"/>
<keyword evidence="5" id="KW-1185">Reference proteome</keyword>
<accession>A0AAJ7SJB4</accession>
<dbReference type="InterPro" id="IPR051276">
    <property type="entry name" value="Saccharopine_DH-like_oxidrdct"/>
</dbReference>
<feature type="region of interest" description="Disordered" evidence="2">
    <location>
        <begin position="478"/>
        <end position="498"/>
    </location>
</feature>
<dbReference type="KEGG" id="goe:100899540"/>
<protein>
    <submittedName>
        <fullName evidence="6">Uncharacterized protein LOC100899540</fullName>
    </submittedName>
</protein>
<evidence type="ECO:0000256" key="3">
    <source>
        <dbReference type="SAM" id="Phobius"/>
    </source>
</evidence>
<keyword evidence="3" id="KW-0812">Transmembrane</keyword>
<comment type="similarity">
    <text evidence="1">Belongs to the saccharopine dehydrogenase family.</text>
</comment>
<reference evidence="6" key="1">
    <citation type="submission" date="2025-08" db="UniProtKB">
        <authorList>
            <consortium name="RefSeq"/>
        </authorList>
    </citation>
    <scope>IDENTIFICATION</scope>
</reference>
<dbReference type="Gene3D" id="3.40.50.720">
    <property type="entry name" value="NAD(P)-binding Rossmann-like Domain"/>
    <property type="match status" value="2"/>
</dbReference>
<name>A0AAJ7SJB4_9ACAR</name>
<dbReference type="PANTHER" id="PTHR12286">
    <property type="entry name" value="SACCHAROPINE DEHYDROGENASE-LIKE OXIDOREDUCTASE"/>
    <property type="match status" value="1"/>
</dbReference>
<dbReference type="RefSeq" id="XP_028969095.1">
    <property type="nucleotide sequence ID" value="XM_029113262.1"/>
</dbReference>
<dbReference type="FunFam" id="3.40.50.720:FF:000178">
    <property type="entry name" value="Saccharopine dehydrogenase-like oxidoreductase"/>
    <property type="match status" value="1"/>
</dbReference>
<dbReference type="GO" id="GO:0005886">
    <property type="term" value="C:plasma membrane"/>
    <property type="evidence" value="ECO:0007669"/>
    <property type="project" value="TreeGrafter"/>
</dbReference>
<dbReference type="InterPro" id="IPR005097">
    <property type="entry name" value="Sacchrp_dh_NADP-bd"/>
</dbReference>
<gene>
    <name evidence="6" type="primary">LOC100899540</name>
</gene>
<dbReference type="GO" id="GO:0005739">
    <property type="term" value="C:mitochondrion"/>
    <property type="evidence" value="ECO:0007669"/>
    <property type="project" value="TreeGrafter"/>
</dbReference>
<dbReference type="GeneID" id="100899540"/>
<dbReference type="InterPro" id="IPR036291">
    <property type="entry name" value="NAD(P)-bd_dom_sf"/>
</dbReference>
<keyword evidence="3" id="KW-0472">Membrane</keyword>
<evidence type="ECO:0000259" key="4">
    <source>
        <dbReference type="Pfam" id="PF03435"/>
    </source>
</evidence>
<evidence type="ECO:0000256" key="2">
    <source>
        <dbReference type="SAM" id="MobiDB-lite"/>
    </source>
</evidence>
<evidence type="ECO:0000313" key="6">
    <source>
        <dbReference type="RefSeq" id="XP_028969095.1"/>
    </source>
</evidence>